<keyword evidence="6" id="KW-0460">Magnesium</keyword>
<dbReference type="InterPro" id="IPR036565">
    <property type="entry name" value="Mur-like_cat_sf"/>
</dbReference>
<keyword evidence="2 7" id="KW-0436">Ligase</keyword>
<name>A0ABR0KF20_9EURO</name>
<dbReference type="EC" id="6.3.2.12" evidence="7"/>
<evidence type="ECO:0000313" key="7">
    <source>
        <dbReference type="EMBL" id="KAK5094777.1"/>
    </source>
</evidence>
<sequence length="562" mass="61259">MINLGLKRIARLLQHIAQTHFQQPHFNPPWQVVHIAGTNGKGSVAAYLSALLRRQGLREDGTALRVGRFTSPHFIDRWDCIQINDEPVSKAVFLETEGKVKAIAKVVEEELRSEARRQSSAIPAEDKQTIEQVDADARLTEFELLTATAFAIFSEPAPRPCDVAVVECGLGGRLDATNALPDSSIAVSVITSIGLDHLAMLGGSLESIVKEKCGIVRRDVPVIINQDWGVEATGMIFRAIGERFEHKEIGSNQDALVALNGIVGQHQPNFKEEDLGDEIALEGNHPTLLSLMPHQLANLSLAFAAFSRVAVAISKQHEALSCLSATFCEDVLQDASKSYPARLQLLQPGWLQDTVAAQSLPLLSRTNVLLDGAHNAQSAEVLRKYLDEKLLTRPRSSRSSRNQQPKRPEIWIIALSSTKPPSEVLAEFFPQLVSEPDPTSDDSARHSSLSSPARIIFTSFGPVDGMPWVRPASIDELLHCANRLIPSPNVVEPPADNIAEALGAVEGILAEWDGSRNAKYEQGPLVVVAGSLYLCSDFLRFVRNGRLAFSTQQGEVSADLAS</sequence>
<dbReference type="Gene3D" id="3.90.190.20">
    <property type="entry name" value="Mur ligase, C-terminal domain"/>
    <property type="match status" value="1"/>
</dbReference>
<evidence type="ECO:0000256" key="3">
    <source>
        <dbReference type="ARBA" id="ARBA00022723"/>
    </source>
</evidence>
<keyword evidence="4" id="KW-0547">Nucleotide-binding</keyword>
<dbReference type="Proteomes" id="UP001345013">
    <property type="component" value="Unassembled WGS sequence"/>
</dbReference>
<dbReference type="NCBIfam" id="TIGR01499">
    <property type="entry name" value="folC"/>
    <property type="match status" value="1"/>
</dbReference>
<evidence type="ECO:0000256" key="1">
    <source>
        <dbReference type="ARBA" id="ARBA00008276"/>
    </source>
</evidence>
<protein>
    <submittedName>
        <fullName evidence="7">Folylpolyglutamate synthase</fullName>
        <ecNumber evidence="7">6.3.2.12</ecNumber>
    </submittedName>
</protein>
<dbReference type="InterPro" id="IPR036615">
    <property type="entry name" value="Mur_ligase_C_dom_sf"/>
</dbReference>
<dbReference type="SUPFAM" id="SSF53244">
    <property type="entry name" value="MurD-like peptide ligases, peptide-binding domain"/>
    <property type="match status" value="1"/>
</dbReference>
<dbReference type="PANTHER" id="PTHR11136">
    <property type="entry name" value="FOLYLPOLYGLUTAMATE SYNTHASE-RELATED"/>
    <property type="match status" value="1"/>
</dbReference>
<keyword evidence="3" id="KW-0479">Metal-binding</keyword>
<evidence type="ECO:0000256" key="5">
    <source>
        <dbReference type="ARBA" id="ARBA00022840"/>
    </source>
</evidence>
<dbReference type="Gene3D" id="3.40.1190.10">
    <property type="entry name" value="Mur-like, catalytic domain"/>
    <property type="match status" value="1"/>
</dbReference>
<keyword evidence="8" id="KW-1185">Reference proteome</keyword>
<comment type="similarity">
    <text evidence="1">Belongs to the folylpolyglutamate synthase family.</text>
</comment>
<evidence type="ECO:0000313" key="8">
    <source>
        <dbReference type="Proteomes" id="UP001345013"/>
    </source>
</evidence>
<evidence type="ECO:0000256" key="2">
    <source>
        <dbReference type="ARBA" id="ARBA00022598"/>
    </source>
</evidence>
<evidence type="ECO:0000256" key="6">
    <source>
        <dbReference type="ARBA" id="ARBA00022842"/>
    </source>
</evidence>
<proteinExistence type="inferred from homology"/>
<evidence type="ECO:0000256" key="4">
    <source>
        <dbReference type="ARBA" id="ARBA00022741"/>
    </source>
</evidence>
<dbReference type="PANTHER" id="PTHR11136:SF0">
    <property type="entry name" value="DIHYDROFOLATE SYNTHETASE-RELATED"/>
    <property type="match status" value="1"/>
</dbReference>
<dbReference type="SUPFAM" id="SSF53623">
    <property type="entry name" value="MurD-like peptide ligases, catalytic domain"/>
    <property type="match status" value="1"/>
</dbReference>
<reference evidence="7 8" key="1">
    <citation type="submission" date="2023-08" db="EMBL/GenBank/DDBJ databases">
        <title>Black Yeasts Isolated from many extreme environments.</title>
        <authorList>
            <person name="Coleine C."/>
            <person name="Stajich J.E."/>
            <person name="Selbmann L."/>
        </authorList>
    </citation>
    <scope>NUCLEOTIDE SEQUENCE [LARGE SCALE GENOMIC DNA]</scope>
    <source>
        <strain evidence="7 8">CCFEE 5885</strain>
    </source>
</reference>
<accession>A0ABR0KF20</accession>
<organism evidence="7 8">
    <name type="scientific">Lithohypha guttulata</name>
    <dbReference type="NCBI Taxonomy" id="1690604"/>
    <lineage>
        <taxon>Eukaryota</taxon>
        <taxon>Fungi</taxon>
        <taxon>Dikarya</taxon>
        <taxon>Ascomycota</taxon>
        <taxon>Pezizomycotina</taxon>
        <taxon>Eurotiomycetes</taxon>
        <taxon>Chaetothyriomycetidae</taxon>
        <taxon>Chaetothyriales</taxon>
        <taxon>Trichomeriaceae</taxon>
        <taxon>Lithohypha</taxon>
    </lineage>
</organism>
<keyword evidence="5" id="KW-0067">ATP-binding</keyword>
<comment type="caution">
    <text evidence="7">The sequence shown here is derived from an EMBL/GenBank/DDBJ whole genome shotgun (WGS) entry which is preliminary data.</text>
</comment>
<dbReference type="EMBL" id="JAVRRG010000032">
    <property type="protein sequence ID" value="KAK5094777.1"/>
    <property type="molecule type" value="Genomic_DNA"/>
</dbReference>
<dbReference type="GO" id="GO:0008841">
    <property type="term" value="F:dihydrofolate synthase activity"/>
    <property type="evidence" value="ECO:0007669"/>
    <property type="project" value="UniProtKB-EC"/>
</dbReference>
<gene>
    <name evidence="7" type="primary">FOL3</name>
    <name evidence="7" type="ORF">LTR24_003477</name>
</gene>
<dbReference type="InterPro" id="IPR001645">
    <property type="entry name" value="Folylpolyglutamate_synth"/>
</dbReference>